<dbReference type="InterPro" id="IPR011013">
    <property type="entry name" value="Gal_mutarotase_sf_dom"/>
</dbReference>
<comment type="similarity">
    <text evidence="2 5">Belongs to the CGI121/TPRKB family.</text>
</comment>
<accession>A0AAN9IDH2</accession>
<dbReference type="GO" id="GO:0005634">
    <property type="term" value="C:nucleus"/>
    <property type="evidence" value="ECO:0007669"/>
    <property type="project" value="UniProtKB-SubCell"/>
</dbReference>
<name>A0AAN9IDH2_CROPI</name>
<dbReference type="GO" id="GO:0002949">
    <property type="term" value="P:tRNA threonylcarbamoyladenosine modification"/>
    <property type="evidence" value="ECO:0007669"/>
    <property type="project" value="TreeGrafter"/>
</dbReference>
<keyword evidence="4 5" id="KW-0539">Nucleus</keyword>
<evidence type="ECO:0000256" key="4">
    <source>
        <dbReference type="ARBA" id="ARBA00023242"/>
    </source>
</evidence>
<evidence type="ECO:0000256" key="3">
    <source>
        <dbReference type="ARBA" id="ARBA00022694"/>
    </source>
</evidence>
<evidence type="ECO:0000313" key="7">
    <source>
        <dbReference type="EMBL" id="KAK7273055.1"/>
    </source>
</evidence>
<dbReference type="GO" id="GO:0030246">
    <property type="term" value="F:carbohydrate binding"/>
    <property type="evidence" value="ECO:0007669"/>
    <property type="project" value="InterPro"/>
</dbReference>
<dbReference type="GO" id="GO:0005975">
    <property type="term" value="P:carbohydrate metabolic process"/>
    <property type="evidence" value="ECO:0007669"/>
    <property type="project" value="InterPro"/>
</dbReference>
<dbReference type="AlphaFoldDB" id="A0AAN9IDH2"/>
<feature type="transmembrane region" description="Helical" evidence="6">
    <location>
        <begin position="20"/>
        <end position="39"/>
    </location>
</feature>
<keyword evidence="6" id="KW-1133">Transmembrane helix</keyword>
<comment type="caution">
    <text evidence="7">The sequence shown here is derived from an EMBL/GenBank/DDBJ whole genome shotgun (WGS) entry which is preliminary data.</text>
</comment>
<dbReference type="Gene3D" id="2.70.98.30">
    <property type="entry name" value="Golgi alpha-mannosidase II, domain 4"/>
    <property type="match status" value="1"/>
</dbReference>
<evidence type="ECO:0000256" key="2">
    <source>
        <dbReference type="ARBA" id="ARBA00005546"/>
    </source>
</evidence>
<keyword evidence="6" id="KW-0812">Transmembrane</keyword>
<dbReference type="InterPro" id="IPR013926">
    <property type="entry name" value="CGI121/TPRKB"/>
</dbReference>
<evidence type="ECO:0000256" key="6">
    <source>
        <dbReference type="SAM" id="Phobius"/>
    </source>
</evidence>
<dbReference type="InterPro" id="IPR036504">
    <property type="entry name" value="CGI121/TPRKB_sf"/>
</dbReference>
<proteinExistence type="inferred from homology"/>
<reference evidence="7 8" key="1">
    <citation type="submission" date="2024-01" db="EMBL/GenBank/DDBJ databases">
        <title>The genomes of 5 underutilized Papilionoideae crops provide insights into root nodulation and disease resistanc.</title>
        <authorList>
            <person name="Yuan L."/>
        </authorList>
    </citation>
    <scope>NUCLEOTIDE SEQUENCE [LARGE SCALE GENOMIC DNA]</scope>
    <source>
        <strain evidence="7">ZHUSHIDOU_FW_LH</strain>
        <tissue evidence="7">Leaf</tissue>
    </source>
</reference>
<keyword evidence="6" id="KW-0472">Membrane</keyword>
<comment type="subcellular location">
    <subcellularLocation>
        <location evidence="1">Nucleus</location>
    </subcellularLocation>
</comment>
<gene>
    <name evidence="7" type="ORF">RIF29_14101</name>
</gene>
<dbReference type="Gene3D" id="3.30.2380.10">
    <property type="entry name" value="CGI121/TPRKB"/>
    <property type="match status" value="1"/>
</dbReference>
<dbReference type="PANTHER" id="PTHR15840">
    <property type="entry name" value="CGI-121 FAMILY MEMBER"/>
    <property type="match status" value="1"/>
</dbReference>
<evidence type="ECO:0000256" key="5">
    <source>
        <dbReference type="RuleBase" id="RU004398"/>
    </source>
</evidence>
<dbReference type="GO" id="GO:0000408">
    <property type="term" value="C:EKC/KEOPS complex"/>
    <property type="evidence" value="ECO:0007669"/>
    <property type="project" value="TreeGrafter"/>
</dbReference>
<dbReference type="Proteomes" id="UP001372338">
    <property type="component" value="Unassembled WGS sequence"/>
</dbReference>
<sequence>MPFHSSSQSLLSNSVATIPLLSLSHSLSFSNSRSFLFSLSPNLRRLLSRRCCSLYRRCSLAMVVLSMLLCLFSSQVSIVKPSSSSSFSSLLSLLSLRSAIVNRHHPCSIVAAIIGARVTVMFTTSPLLQYNLELAVQFQWELLESMQVGTLEPEVVFLNASLIPNIFPVLAVAHKALLAKSRDSLTTRTLHSELVYNYSGSKHIAESFKRCGISDSTTYVLAARFDATPDVIQSIEKIGPFIEKFHKEADKYASLTFITHNNGYATENYDPLNLGIYIEDKKSELSVLVYRATGGSSIKDDEEELMLHRYTMQCYTTWRVLQDDGKGVAEALNEKVCVNNTCEEELTV</sequence>
<dbReference type="PANTHER" id="PTHR15840:SF10">
    <property type="entry name" value="EKC_KEOPS COMPLEX SUBUNIT TPRKB"/>
    <property type="match status" value="1"/>
</dbReference>
<dbReference type="SUPFAM" id="SSF143870">
    <property type="entry name" value="PF0523-like"/>
    <property type="match status" value="1"/>
</dbReference>
<keyword evidence="3" id="KW-0819">tRNA processing</keyword>
<protein>
    <submittedName>
        <fullName evidence="7">Uncharacterized protein</fullName>
    </submittedName>
</protein>
<dbReference type="GO" id="GO:0005829">
    <property type="term" value="C:cytosol"/>
    <property type="evidence" value="ECO:0007669"/>
    <property type="project" value="TreeGrafter"/>
</dbReference>
<dbReference type="SUPFAM" id="SSF74650">
    <property type="entry name" value="Galactose mutarotase-like"/>
    <property type="match status" value="1"/>
</dbReference>
<organism evidence="7 8">
    <name type="scientific">Crotalaria pallida</name>
    <name type="common">Smooth rattlebox</name>
    <name type="synonym">Crotalaria striata</name>
    <dbReference type="NCBI Taxonomy" id="3830"/>
    <lineage>
        <taxon>Eukaryota</taxon>
        <taxon>Viridiplantae</taxon>
        <taxon>Streptophyta</taxon>
        <taxon>Embryophyta</taxon>
        <taxon>Tracheophyta</taxon>
        <taxon>Spermatophyta</taxon>
        <taxon>Magnoliopsida</taxon>
        <taxon>eudicotyledons</taxon>
        <taxon>Gunneridae</taxon>
        <taxon>Pentapetalae</taxon>
        <taxon>rosids</taxon>
        <taxon>fabids</taxon>
        <taxon>Fabales</taxon>
        <taxon>Fabaceae</taxon>
        <taxon>Papilionoideae</taxon>
        <taxon>50 kb inversion clade</taxon>
        <taxon>genistoids sensu lato</taxon>
        <taxon>core genistoids</taxon>
        <taxon>Crotalarieae</taxon>
        <taxon>Crotalaria</taxon>
    </lineage>
</organism>
<dbReference type="Pfam" id="PF08617">
    <property type="entry name" value="CGI-121"/>
    <property type="match status" value="1"/>
</dbReference>
<dbReference type="GO" id="GO:0003824">
    <property type="term" value="F:catalytic activity"/>
    <property type="evidence" value="ECO:0007669"/>
    <property type="project" value="InterPro"/>
</dbReference>
<dbReference type="EMBL" id="JAYWIO010000003">
    <property type="protein sequence ID" value="KAK7273055.1"/>
    <property type="molecule type" value="Genomic_DNA"/>
</dbReference>
<keyword evidence="8" id="KW-1185">Reference proteome</keyword>
<feature type="transmembrane region" description="Helical" evidence="6">
    <location>
        <begin position="60"/>
        <end position="79"/>
    </location>
</feature>
<evidence type="ECO:0000256" key="1">
    <source>
        <dbReference type="ARBA" id="ARBA00004123"/>
    </source>
</evidence>
<evidence type="ECO:0000313" key="8">
    <source>
        <dbReference type="Proteomes" id="UP001372338"/>
    </source>
</evidence>